<comment type="caution">
    <text evidence="3">The sequence shown here is derived from an EMBL/GenBank/DDBJ whole genome shotgun (WGS) entry which is preliminary data.</text>
</comment>
<accession>A0A2W4IVN9</accession>
<dbReference type="InterPro" id="IPR015168">
    <property type="entry name" value="SsuA/THI5"/>
</dbReference>
<reference evidence="2" key="1">
    <citation type="submission" date="2018-05" db="EMBL/GenBank/DDBJ databases">
        <authorList>
            <person name="Moura L."/>
            <person name="Setubal J.C."/>
        </authorList>
    </citation>
    <scope>NUCLEOTIDE SEQUENCE</scope>
    <source>
        <strain evidence="2">ZC4RG45</strain>
    </source>
</reference>
<dbReference type="Proteomes" id="UP000249324">
    <property type="component" value="Unassembled WGS sequence"/>
</dbReference>
<organism evidence="3">
    <name type="scientific">Thermocrispum agreste</name>
    <dbReference type="NCBI Taxonomy" id="37925"/>
    <lineage>
        <taxon>Bacteria</taxon>
        <taxon>Bacillati</taxon>
        <taxon>Actinomycetota</taxon>
        <taxon>Actinomycetes</taxon>
        <taxon>Pseudonocardiales</taxon>
        <taxon>Pseudonocardiaceae</taxon>
        <taxon>Thermocrispum</taxon>
    </lineage>
</organism>
<reference evidence="2 4" key="3">
    <citation type="journal article" date="2021" name="BMC Genomics">
        <title>Genome-resolved metagenome and metatranscriptome analyses of thermophilic composting reveal key bacterial players and their metabolic interactions.</title>
        <authorList>
            <person name="Braga L.P.P."/>
            <person name="Pereira R.V."/>
            <person name="Martins L.F."/>
            <person name="Moura L.M.S."/>
            <person name="Sanchez F.B."/>
            <person name="Patane J.S.L."/>
            <person name="da Silva A.M."/>
            <person name="Setubal J.C."/>
        </authorList>
    </citation>
    <scope>NUCLEOTIDE SEQUENCE [LARGE SCALE GENOMIC DNA]</scope>
    <source>
        <strain evidence="2">ZC4RG45</strain>
    </source>
</reference>
<reference evidence="2" key="4">
    <citation type="submission" date="2023-08" db="EMBL/GenBank/DDBJ databases">
        <authorList>
            <person name="Guima S.E.S."/>
            <person name="Martins L.F."/>
            <person name="Silva A.M."/>
            <person name="Setubal J.C."/>
        </authorList>
    </citation>
    <scope>NUCLEOTIDE SEQUENCE</scope>
    <source>
        <strain evidence="2">ZC4RG45</strain>
    </source>
</reference>
<gene>
    <name evidence="2" type="ORF">DIU77_003200</name>
    <name evidence="3" type="ORF">DIU77_17430</name>
</gene>
<evidence type="ECO:0000313" key="4">
    <source>
        <dbReference type="Proteomes" id="UP000249324"/>
    </source>
</evidence>
<dbReference type="PANTHER" id="PTHR30024">
    <property type="entry name" value="ALIPHATIC SULFONATES-BINDING PROTEIN-RELATED"/>
    <property type="match status" value="1"/>
</dbReference>
<feature type="domain" description="SsuA/THI5-like" evidence="1">
    <location>
        <begin position="14"/>
        <end position="234"/>
    </location>
</feature>
<name>A0A2W4IVN9_9PSEU</name>
<dbReference type="Gene3D" id="3.40.190.10">
    <property type="entry name" value="Periplasmic binding protein-like II"/>
    <property type="match status" value="2"/>
</dbReference>
<dbReference type="STRING" id="1111738.GCA_000427905_01801"/>
<reference evidence="3" key="2">
    <citation type="submission" date="2018-05" db="EMBL/GenBank/DDBJ databases">
        <authorList>
            <person name="Lanie J.A."/>
            <person name="Ng W.-L."/>
            <person name="Kazmierczak K.M."/>
            <person name="Andrzejewski T.M."/>
            <person name="Davidsen T.M."/>
            <person name="Wayne K.J."/>
            <person name="Tettelin H."/>
            <person name="Glass J.I."/>
            <person name="Rusch D."/>
            <person name="Podicherti R."/>
            <person name="Tsui H.-C.T."/>
            <person name="Winkler M.E."/>
        </authorList>
    </citation>
    <scope>NUCLEOTIDE SEQUENCE</scope>
    <source>
        <strain evidence="3">ZC4RG45</strain>
    </source>
</reference>
<sequence length="307" mass="32216">MRIGLPDLVSNSYFPAIAAVQLGFLEQEGIDAEIELIFPVTDAAVALRERRIDFLAGAAHAPLYGFPGWDGAKLVAALSHNTYWFLVVRSDLGVGRGDLSALSGLRIGAAPGVGEALGRLFRLNGIDPDTAGITIAPVPGTSGAGVSFGVTAAEALRAGTIDAFWANGMGAEVAVRTGAGTVVVDARRDGGPGAQQTFPALSTTEHLIDSEPETVAAVVRGLVAAQEALRRDPSLATQAGKDLFPEMENSLIADLIARDRTFYLPAISNDEVTALHAFASDIGLLDHRPSYEQAVATQFAPLWSRQE</sequence>
<dbReference type="EMBL" id="QGUI02000020">
    <property type="protein sequence ID" value="MFO7191234.1"/>
    <property type="molecule type" value="Genomic_DNA"/>
</dbReference>
<dbReference type="Pfam" id="PF09084">
    <property type="entry name" value="NMT1"/>
    <property type="match status" value="1"/>
</dbReference>
<dbReference type="AlphaFoldDB" id="A0A2W4IVN9"/>
<proteinExistence type="predicted"/>
<evidence type="ECO:0000313" key="3">
    <source>
        <dbReference type="EMBL" id="PZM90812.1"/>
    </source>
</evidence>
<dbReference type="SUPFAM" id="SSF53850">
    <property type="entry name" value="Periplasmic binding protein-like II"/>
    <property type="match status" value="1"/>
</dbReference>
<protein>
    <submittedName>
        <fullName evidence="3">ABC transporter substrate-binding protein</fullName>
    </submittedName>
</protein>
<evidence type="ECO:0000259" key="1">
    <source>
        <dbReference type="Pfam" id="PF09084"/>
    </source>
</evidence>
<evidence type="ECO:0000313" key="2">
    <source>
        <dbReference type="EMBL" id="MFO7191234.1"/>
    </source>
</evidence>
<dbReference type="EMBL" id="QGUI01000816">
    <property type="protein sequence ID" value="PZM90812.1"/>
    <property type="molecule type" value="Genomic_DNA"/>
</dbReference>